<dbReference type="EMBL" id="WKJI01000001">
    <property type="protein sequence ID" value="MRX46650.1"/>
    <property type="molecule type" value="Genomic_DNA"/>
</dbReference>
<organism evidence="2 3">
    <name type="scientific">Pedobacter puniceum</name>
    <dbReference type="NCBI Taxonomy" id="2666136"/>
    <lineage>
        <taxon>Bacteria</taxon>
        <taxon>Pseudomonadati</taxon>
        <taxon>Bacteroidota</taxon>
        <taxon>Sphingobacteriia</taxon>
        <taxon>Sphingobacteriales</taxon>
        <taxon>Sphingobacteriaceae</taxon>
        <taxon>Pedobacter</taxon>
    </lineage>
</organism>
<evidence type="ECO:0000313" key="2">
    <source>
        <dbReference type="EMBL" id="MRX46650.1"/>
    </source>
</evidence>
<feature type="transmembrane region" description="Helical" evidence="1">
    <location>
        <begin position="59"/>
        <end position="80"/>
    </location>
</feature>
<dbReference type="Pfam" id="PF10002">
    <property type="entry name" value="DUF2243"/>
    <property type="match status" value="1"/>
</dbReference>
<sequence length="219" mass="25115">MFCVTCNRPLQNAIAVSLTTIELVQLFVPFIFLGLLTAFLGYQALAYKNNPQKPLSRKPLVASACVLGIGLGGFIDGIVFHQILQWHEMVSAKIIPLDFTSKSVNMFWDGIFHAFTFFITFFGIILLYRLLQQNILLKHQNLFIGGLLLGWGFFNLIEGILNHHIFKFHSVKDFDVNPLIWNLSFLTFSILIIVLGCFLIHKIKHLPYENWRTNTEDIK</sequence>
<feature type="transmembrane region" description="Helical" evidence="1">
    <location>
        <begin position="181"/>
        <end position="200"/>
    </location>
</feature>
<feature type="transmembrane region" description="Helical" evidence="1">
    <location>
        <begin position="142"/>
        <end position="161"/>
    </location>
</feature>
<comment type="caution">
    <text evidence="2">The sequence shown here is derived from an EMBL/GenBank/DDBJ whole genome shotgun (WGS) entry which is preliminary data.</text>
</comment>
<reference evidence="2 3" key="1">
    <citation type="submission" date="2019-11" db="EMBL/GenBank/DDBJ databases">
        <authorList>
            <person name="Cheng Q."/>
            <person name="Yang Z."/>
        </authorList>
    </citation>
    <scope>NUCLEOTIDE SEQUENCE [LARGE SCALE GENOMIC DNA]</scope>
    <source>
        <strain evidence="2 3">HX-22-1</strain>
    </source>
</reference>
<dbReference type="AlphaFoldDB" id="A0A7K0FN20"/>
<keyword evidence="3" id="KW-1185">Reference proteome</keyword>
<keyword evidence="1" id="KW-0812">Transmembrane</keyword>
<proteinExistence type="predicted"/>
<gene>
    <name evidence="2" type="ORF">GJJ64_05585</name>
</gene>
<evidence type="ECO:0000256" key="1">
    <source>
        <dbReference type="SAM" id="Phobius"/>
    </source>
</evidence>
<dbReference type="InterPro" id="IPR018719">
    <property type="entry name" value="DUF2243_membrane"/>
</dbReference>
<feature type="transmembrane region" description="Helical" evidence="1">
    <location>
        <begin position="111"/>
        <end position="130"/>
    </location>
</feature>
<keyword evidence="1" id="KW-1133">Transmembrane helix</keyword>
<evidence type="ECO:0000313" key="3">
    <source>
        <dbReference type="Proteomes" id="UP000462931"/>
    </source>
</evidence>
<dbReference type="Proteomes" id="UP000462931">
    <property type="component" value="Unassembled WGS sequence"/>
</dbReference>
<protein>
    <submittedName>
        <fullName evidence="2">DUF2243 domain-containing protein</fullName>
    </submittedName>
</protein>
<keyword evidence="1" id="KW-0472">Membrane</keyword>
<feature type="transmembrane region" description="Helical" evidence="1">
    <location>
        <begin position="26"/>
        <end position="47"/>
    </location>
</feature>
<name>A0A7K0FN20_9SPHI</name>
<accession>A0A7K0FN20</accession>